<proteinExistence type="predicted"/>
<keyword evidence="3" id="KW-0482">Metalloprotease</keyword>
<dbReference type="RefSeq" id="WP_326928323.1">
    <property type="nucleotide sequence ID" value="NZ_CP123443.1"/>
</dbReference>
<dbReference type="InterPro" id="IPR003675">
    <property type="entry name" value="Rce1/LyrA-like_dom"/>
</dbReference>
<dbReference type="Proteomes" id="UP001228690">
    <property type="component" value="Chromosome"/>
</dbReference>
<sequence length="152" mass="16958">MFTVGFAEELFMHSLAIGLMILAWGESRKTVLKAAIIGSLIFGVAHIIAVISNPAPGFILFKSTIMIMAILLSMCFAGLVYQINSVWVAVLLHGLLDVIAGWMGSPEILDMLNPSEWTLKLSFWVLLYALPWGIYGYWLLIKDFKKQKDAHN</sequence>
<organism evidence="3 4">
    <name type="scientific">Candidatus Haliotispira prima</name>
    <dbReference type="NCBI Taxonomy" id="3034016"/>
    <lineage>
        <taxon>Bacteria</taxon>
        <taxon>Pseudomonadati</taxon>
        <taxon>Spirochaetota</taxon>
        <taxon>Spirochaetia</taxon>
        <taxon>Spirochaetales</taxon>
        <taxon>Spirochaetaceae</taxon>
        <taxon>Candidatus Haliotispira</taxon>
    </lineage>
</organism>
<keyword evidence="1" id="KW-0472">Membrane</keyword>
<keyword evidence="3" id="KW-0645">Protease</keyword>
<gene>
    <name evidence="3" type="ORF">P0082_04450</name>
</gene>
<keyword evidence="1" id="KW-0812">Transmembrane</keyword>
<feature type="transmembrane region" description="Helical" evidence="1">
    <location>
        <begin position="31"/>
        <end position="52"/>
    </location>
</feature>
<reference evidence="3 4" key="1">
    <citation type="submission" date="2023-04" db="EMBL/GenBank/DDBJ databases">
        <title>Spirochaete genome identified in red abalone sample constitutes a novel genus.</title>
        <authorList>
            <person name="Sharma S.P."/>
            <person name="Purcell C.M."/>
            <person name="Hyde J.R."/>
            <person name="Severin A.J."/>
        </authorList>
    </citation>
    <scope>NUCLEOTIDE SEQUENCE [LARGE SCALE GENOMIC DNA]</scope>
    <source>
        <strain evidence="3 4">SP-2023</strain>
    </source>
</reference>
<evidence type="ECO:0000259" key="2">
    <source>
        <dbReference type="Pfam" id="PF02517"/>
    </source>
</evidence>
<feature type="transmembrane region" description="Helical" evidence="1">
    <location>
        <begin position="86"/>
        <end position="103"/>
    </location>
</feature>
<keyword evidence="1" id="KW-1133">Transmembrane helix</keyword>
<name>A0ABY8MJC3_9SPIO</name>
<keyword evidence="4" id="KW-1185">Reference proteome</keyword>
<keyword evidence="3" id="KW-0378">Hydrolase</keyword>
<feature type="transmembrane region" description="Helical" evidence="1">
    <location>
        <begin position="123"/>
        <end position="141"/>
    </location>
</feature>
<feature type="domain" description="CAAX prenyl protease 2/Lysostaphin resistance protein A-like" evidence="2">
    <location>
        <begin position="2"/>
        <end position="98"/>
    </location>
</feature>
<dbReference type="EC" id="3.4.-.-" evidence="3"/>
<evidence type="ECO:0000313" key="3">
    <source>
        <dbReference type="EMBL" id="WGK70116.1"/>
    </source>
</evidence>
<dbReference type="GO" id="GO:0008237">
    <property type="term" value="F:metallopeptidase activity"/>
    <property type="evidence" value="ECO:0007669"/>
    <property type="project" value="UniProtKB-KW"/>
</dbReference>
<feature type="transmembrane region" description="Helical" evidence="1">
    <location>
        <begin position="6"/>
        <end position="24"/>
    </location>
</feature>
<accession>A0ABY8MJC3</accession>
<evidence type="ECO:0000313" key="4">
    <source>
        <dbReference type="Proteomes" id="UP001228690"/>
    </source>
</evidence>
<protein>
    <submittedName>
        <fullName evidence="3">CPBP family intramembrane metalloprotease</fullName>
        <ecNumber evidence="3">3.4.-.-</ecNumber>
    </submittedName>
</protein>
<feature type="transmembrane region" description="Helical" evidence="1">
    <location>
        <begin position="58"/>
        <end position="79"/>
    </location>
</feature>
<dbReference type="Pfam" id="PF02517">
    <property type="entry name" value="Rce1-like"/>
    <property type="match status" value="1"/>
</dbReference>
<evidence type="ECO:0000256" key="1">
    <source>
        <dbReference type="SAM" id="Phobius"/>
    </source>
</evidence>
<dbReference type="EMBL" id="CP123443">
    <property type="protein sequence ID" value="WGK70116.1"/>
    <property type="molecule type" value="Genomic_DNA"/>
</dbReference>